<dbReference type="AlphaFoldDB" id="K1S356"/>
<proteinExistence type="predicted"/>
<reference evidence="2" key="1">
    <citation type="journal article" date="2013" name="Environ. Microbiol.">
        <title>Microbiota from the distal guts of lean and obese adolescents exhibit partial functional redundancy besides clear differences in community structure.</title>
        <authorList>
            <person name="Ferrer M."/>
            <person name="Ruiz A."/>
            <person name="Lanza F."/>
            <person name="Haange S.B."/>
            <person name="Oberbach A."/>
            <person name="Till H."/>
            <person name="Bargiela R."/>
            <person name="Campoy C."/>
            <person name="Segura M.T."/>
            <person name="Richter M."/>
            <person name="von Bergen M."/>
            <person name="Seifert J."/>
            <person name="Suarez A."/>
        </authorList>
    </citation>
    <scope>NUCLEOTIDE SEQUENCE</scope>
</reference>
<sequence>TNDLLKIEQQRQLQELQLQKQSIELRLQAIKAGTQEEKALRLELLENERQTAQLQNQQKPAGQRQDTVAINAGFDTQRTALIQEYADKQIQAELRIFDQRQALAQSEFDLLKTTEEKKTQFRLQAEKDRLNKILELNQQAAVKMSDVEVQTIENSIERINQQIEESKKKDKTQDIYSILGLNLNDDQKEAINTSVSYAIEALNTLAQAKVDAANRAVEAAQKEVESAQTALEAELQARANGYASNVAYAQKELEDAKKNEQKALKEQQKAQRQQQAIDTAQQISSLVTATALIWRQLGIWG</sequence>
<accession>K1S356</accession>
<name>K1S356_9ZZZZ</name>
<feature type="coiled-coil region" evidence="1">
    <location>
        <begin position="203"/>
        <end position="273"/>
    </location>
</feature>
<feature type="non-terminal residue" evidence="2">
    <location>
        <position position="301"/>
    </location>
</feature>
<evidence type="ECO:0000256" key="1">
    <source>
        <dbReference type="SAM" id="Coils"/>
    </source>
</evidence>
<feature type="non-terminal residue" evidence="2">
    <location>
        <position position="1"/>
    </location>
</feature>
<comment type="caution">
    <text evidence="2">The sequence shown here is derived from an EMBL/GenBank/DDBJ whole genome shotgun (WGS) entry which is preliminary data.</text>
</comment>
<dbReference type="EMBL" id="AJWZ01009951">
    <property type="protein sequence ID" value="EKC49844.1"/>
    <property type="molecule type" value="Genomic_DNA"/>
</dbReference>
<keyword evidence="1" id="KW-0175">Coiled coil</keyword>
<feature type="coiled-coil region" evidence="1">
    <location>
        <begin position="6"/>
        <end position="57"/>
    </location>
</feature>
<evidence type="ECO:0000313" key="2">
    <source>
        <dbReference type="EMBL" id="EKC49844.1"/>
    </source>
</evidence>
<protein>
    <submittedName>
        <fullName evidence="2">Uncharacterized protein</fullName>
    </submittedName>
</protein>
<organism evidence="2">
    <name type="scientific">human gut metagenome</name>
    <dbReference type="NCBI Taxonomy" id="408170"/>
    <lineage>
        <taxon>unclassified sequences</taxon>
        <taxon>metagenomes</taxon>
        <taxon>organismal metagenomes</taxon>
    </lineage>
</organism>
<gene>
    <name evidence="2" type="ORF">OBE_14434</name>
</gene>